<dbReference type="Pfam" id="PF25928">
    <property type="entry name" value="DUF7973"/>
    <property type="match status" value="2"/>
</dbReference>
<evidence type="ECO:0000259" key="2">
    <source>
        <dbReference type="Pfam" id="PF25928"/>
    </source>
</evidence>
<sequence>MEIDIFWLVAAFGGGAFGAAIGGQTAFIFTGLMYLIGLGVYMAGIDASPFMDSVVFGPVFGPHIAFAGGATAAAYAAWKGVMPKGTNGRDIVTPLAGLGRWDILAVGGVTGMIGYIMNLAIVFLLPGISTDPVLQYGTGTIGSTDTVALTIIIIAIITRFIFGKTGLFGKVNGIGLLEVGEGKHWVAHQEKWSVSAAHGLTSGLLAAFGTLAVVQMFFATSGGAITNHAQLLGWAISAVTLIFLTCGLPTPVTHHMTILASIAAMRFMPVIAGTSDPTMWTSGQLAIACIIGGIAGLLAGLLGEFLARTTCSNGDTHIDPPAFTIWIGTTVIHLLAVAAM</sequence>
<dbReference type="InterPro" id="IPR058279">
    <property type="entry name" value="DUF7973"/>
</dbReference>
<reference evidence="3 4" key="1">
    <citation type="submission" date="2023-07" db="EMBL/GenBank/DDBJ databases">
        <title>Sequencing the genomes of 1000 actinobacteria strains.</title>
        <authorList>
            <person name="Klenk H.-P."/>
        </authorList>
    </citation>
    <scope>NUCLEOTIDE SEQUENCE [LARGE SCALE GENOMIC DNA]</scope>
    <source>
        <strain evidence="3 4">DSM 19515</strain>
    </source>
</reference>
<evidence type="ECO:0000256" key="1">
    <source>
        <dbReference type="SAM" id="Phobius"/>
    </source>
</evidence>
<protein>
    <recommendedName>
        <fullName evidence="2">DUF7973 domain-containing protein</fullName>
    </recommendedName>
</protein>
<evidence type="ECO:0000313" key="4">
    <source>
        <dbReference type="Proteomes" id="UP001230145"/>
    </source>
</evidence>
<comment type="caution">
    <text evidence="3">The sequence shown here is derived from an EMBL/GenBank/DDBJ whole genome shotgun (WGS) entry which is preliminary data.</text>
</comment>
<feature type="transmembrane region" description="Helical" evidence="1">
    <location>
        <begin position="231"/>
        <end position="250"/>
    </location>
</feature>
<keyword evidence="1" id="KW-1133">Transmembrane helix</keyword>
<keyword evidence="1" id="KW-0472">Membrane</keyword>
<feature type="domain" description="DUF7973" evidence="2">
    <location>
        <begin position="4"/>
        <end position="177"/>
    </location>
</feature>
<feature type="transmembrane region" description="Helical" evidence="1">
    <location>
        <begin position="146"/>
        <end position="162"/>
    </location>
</feature>
<feature type="transmembrane region" description="Helical" evidence="1">
    <location>
        <begin position="54"/>
        <end position="78"/>
    </location>
</feature>
<feature type="domain" description="DUF7973" evidence="2">
    <location>
        <begin position="184"/>
        <end position="339"/>
    </location>
</feature>
<name>A0ABT9PM66_9ACTO</name>
<feature type="transmembrane region" description="Helical" evidence="1">
    <location>
        <begin position="103"/>
        <end position="125"/>
    </location>
</feature>
<dbReference type="EMBL" id="JAUSQL010000001">
    <property type="protein sequence ID" value="MDP9833235.1"/>
    <property type="molecule type" value="Genomic_DNA"/>
</dbReference>
<keyword evidence="1" id="KW-0812">Transmembrane</keyword>
<keyword evidence="4" id="KW-1185">Reference proteome</keyword>
<proteinExistence type="predicted"/>
<accession>A0ABT9PM66</accession>
<feature type="transmembrane region" description="Helical" evidence="1">
    <location>
        <begin position="323"/>
        <end position="339"/>
    </location>
</feature>
<dbReference type="Proteomes" id="UP001230145">
    <property type="component" value="Unassembled WGS sequence"/>
</dbReference>
<feature type="transmembrane region" description="Helical" evidence="1">
    <location>
        <begin position="285"/>
        <end position="303"/>
    </location>
</feature>
<feature type="transmembrane region" description="Helical" evidence="1">
    <location>
        <begin position="200"/>
        <end position="219"/>
    </location>
</feature>
<feature type="transmembrane region" description="Helical" evidence="1">
    <location>
        <begin position="28"/>
        <end position="47"/>
    </location>
</feature>
<gene>
    <name evidence="3" type="ORF">J2S45_001914</name>
</gene>
<dbReference type="RefSeq" id="WP_296931645.1">
    <property type="nucleotide sequence ID" value="NZ_JAUSQL010000001.1"/>
</dbReference>
<organism evidence="3 4">
    <name type="scientific">Trueperella abortisuis</name>
    <dbReference type="NCBI Taxonomy" id="445930"/>
    <lineage>
        <taxon>Bacteria</taxon>
        <taxon>Bacillati</taxon>
        <taxon>Actinomycetota</taxon>
        <taxon>Actinomycetes</taxon>
        <taxon>Actinomycetales</taxon>
        <taxon>Actinomycetaceae</taxon>
        <taxon>Trueperella</taxon>
    </lineage>
</organism>
<evidence type="ECO:0000313" key="3">
    <source>
        <dbReference type="EMBL" id="MDP9833235.1"/>
    </source>
</evidence>